<keyword evidence="3" id="KW-1185">Reference proteome</keyword>
<dbReference type="OrthoDB" id="1294820at2759"/>
<dbReference type="EMBL" id="CACSLK010027751">
    <property type="protein sequence ID" value="CAA0827218.1"/>
    <property type="molecule type" value="Genomic_DNA"/>
</dbReference>
<comment type="caution">
    <text evidence="2">The sequence shown here is derived from an EMBL/GenBank/DDBJ whole genome shotgun (WGS) entry which is preliminary data.</text>
</comment>
<name>A0A9N7N599_STRHE</name>
<reference evidence="2" key="1">
    <citation type="submission" date="2019-12" db="EMBL/GenBank/DDBJ databases">
        <authorList>
            <person name="Scholes J."/>
        </authorList>
    </citation>
    <scope>NUCLEOTIDE SEQUENCE</scope>
</reference>
<proteinExistence type="predicted"/>
<feature type="compositionally biased region" description="Basic and acidic residues" evidence="1">
    <location>
        <begin position="11"/>
        <end position="31"/>
    </location>
</feature>
<sequence length="115" mass="13333">MAEHVLSLDQENEHEIDDGREKQETEEDRPNSDNTFPFAGLNLVLILSFLSLSSEECSNLDESIQETKVQHLEHKSKPGSCLLTRRREISHIRALGRQSSKVHTKIRDLRHCRRM</sequence>
<feature type="region of interest" description="Disordered" evidence="1">
    <location>
        <begin position="1"/>
        <end position="36"/>
    </location>
</feature>
<evidence type="ECO:0000313" key="2">
    <source>
        <dbReference type="EMBL" id="CAA0827218.1"/>
    </source>
</evidence>
<protein>
    <submittedName>
        <fullName evidence="2">Uncharacterized protein</fullName>
    </submittedName>
</protein>
<evidence type="ECO:0000313" key="3">
    <source>
        <dbReference type="Proteomes" id="UP001153555"/>
    </source>
</evidence>
<dbReference type="Proteomes" id="UP001153555">
    <property type="component" value="Unassembled WGS sequence"/>
</dbReference>
<organism evidence="2 3">
    <name type="scientific">Striga hermonthica</name>
    <name type="common">Purple witchweed</name>
    <name type="synonym">Buchnera hermonthica</name>
    <dbReference type="NCBI Taxonomy" id="68872"/>
    <lineage>
        <taxon>Eukaryota</taxon>
        <taxon>Viridiplantae</taxon>
        <taxon>Streptophyta</taxon>
        <taxon>Embryophyta</taxon>
        <taxon>Tracheophyta</taxon>
        <taxon>Spermatophyta</taxon>
        <taxon>Magnoliopsida</taxon>
        <taxon>eudicotyledons</taxon>
        <taxon>Gunneridae</taxon>
        <taxon>Pentapetalae</taxon>
        <taxon>asterids</taxon>
        <taxon>lamiids</taxon>
        <taxon>Lamiales</taxon>
        <taxon>Orobanchaceae</taxon>
        <taxon>Buchnereae</taxon>
        <taxon>Striga</taxon>
    </lineage>
</organism>
<accession>A0A9N7N599</accession>
<dbReference type="AlphaFoldDB" id="A0A9N7N599"/>
<gene>
    <name evidence="2" type="ORF">SHERM_22913</name>
</gene>
<evidence type="ECO:0000256" key="1">
    <source>
        <dbReference type="SAM" id="MobiDB-lite"/>
    </source>
</evidence>